<dbReference type="EMBL" id="KQ030575">
    <property type="protein sequence ID" value="KJZ71425.1"/>
    <property type="molecule type" value="Genomic_DNA"/>
</dbReference>
<evidence type="ECO:0000256" key="1">
    <source>
        <dbReference type="SAM" id="MobiDB-lite"/>
    </source>
</evidence>
<feature type="region of interest" description="Disordered" evidence="1">
    <location>
        <begin position="1"/>
        <end position="97"/>
    </location>
</feature>
<organism evidence="5 6">
    <name type="scientific">Hirsutella minnesotensis 3608</name>
    <dbReference type="NCBI Taxonomy" id="1043627"/>
    <lineage>
        <taxon>Eukaryota</taxon>
        <taxon>Fungi</taxon>
        <taxon>Dikarya</taxon>
        <taxon>Ascomycota</taxon>
        <taxon>Pezizomycotina</taxon>
        <taxon>Sordariomycetes</taxon>
        <taxon>Hypocreomycetidae</taxon>
        <taxon>Hypocreales</taxon>
        <taxon>Ophiocordycipitaceae</taxon>
        <taxon>Hirsutella</taxon>
    </lineage>
</organism>
<name>A0A0F8A3P4_9HYPO</name>
<dbReference type="OrthoDB" id="4929295at2759"/>
<dbReference type="Proteomes" id="UP000054481">
    <property type="component" value="Unassembled WGS sequence"/>
</dbReference>
<feature type="compositionally biased region" description="Polar residues" evidence="1">
    <location>
        <begin position="30"/>
        <end position="40"/>
    </location>
</feature>
<evidence type="ECO:0000313" key="2">
    <source>
        <dbReference type="EMBL" id="KJZ69579.1"/>
    </source>
</evidence>
<protein>
    <submittedName>
        <fullName evidence="5">Uncharacterized protein</fullName>
    </submittedName>
</protein>
<dbReference type="AlphaFoldDB" id="A0A0F8A3P4"/>
<sequence>MDAEDYFNLLPSPVRPRHHVDQLGADCDPDSQNEGQNGDNDSVYESPIRSRLQQPSATLRGQGAAAVVLPLAQEGGRDNREGESVDSRGRHGVFEVK</sequence>
<keyword evidence="6" id="KW-1185">Reference proteome</keyword>
<evidence type="ECO:0000313" key="3">
    <source>
        <dbReference type="EMBL" id="KJZ69774.1"/>
    </source>
</evidence>
<reference evidence="5 6" key="1">
    <citation type="journal article" date="2014" name="Genome Biol. Evol.">
        <title>Comparative genomics and transcriptomics analyses reveal divergent lifestyle features of nematode endoparasitic fungus Hirsutella minnesotensis.</title>
        <authorList>
            <person name="Lai Y."/>
            <person name="Liu K."/>
            <person name="Zhang X."/>
            <person name="Zhang X."/>
            <person name="Li K."/>
            <person name="Wang N."/>
            <person name="Shu C."/>
            <person name="Wu Y."/>
            <person name="Wang C."/>
            <person name="Bushley K.E."/>
            <person name="Xiang M."/>
            <person name="Liu X."/>
        </authorList>
    </citation>
    <scope>NUCLEOTIDE SEQUENCE [LARGE SCALE GENOMIC DNA]</scope>
    <source>
        <strain evidence="5 6">3608</strain>
    </source>
</reference>
<dbReference type="EMBL" id="KQ030680">
    <property type="protein sequence ID" value="KJZ69774.1"/>
    <property type="molecule type" value="Genomic_DNA"/>
</dbReference>
<evidence type="ECO:0000313" key="5">
    <source>
        <dbReference type="EMBL" id="KJZ72184.1"/>
    </source>
</evidence>
<dbReference type="EMBL" id="KQ030551">
    <property type="protein sequence ID" value="KJZ72184.1"/>
    <property type="molecule type" value="Genomic_DNA"/>
</dbReference>
<gene>
    <name evidence="5" type="ORF">HIM_08449</name>
    <name evidence="4" type="ORF">HIM_09213</name>
    <name evidence="3" type="ORF">HIM_10833</name>
    <name evidence="2" type="ORF">HIM_11041</name>
</gene>
<feature type="compositionally biased region" description="Basic and acidic residues" evidence="1">
    <location>
        <begin position="75"/>
        <end position="97"/>
    </location>
</feature>
<proteinExistence type="predicted"/>
<accession>A0A0F8A3P4</accession>
<evidence type="ECO:0000313" key="6">
    <source>
        <dbReference type="Proteomes" id="UP000054481"/>
    </source>
</evidence>
<evidence type="ECO:0000313" key="4">
    <source>
        <dbReference type="EMBL" id="KJZ71425.1"/>
    </source>
</evidence>
<dbReference type="EMBL" id="KQ030698">
    <property type="protein sequence ID" value="KJZ69579.1"/>
    <property type="molecule type" value="Genomic_DNA"/>
</dbReference>